<evidence type="ECO:0000313" key="11">
    <source>
        <dbReference type="EMBL" id="MBJ6597229.1"/>
    </source>
</evidence>
<dbReference type="InterPro" id="IPR004358">
    <property type="entry name" value="Sig_transdc_His_kin-like_C"/>
</dbReference>
<gene>
    <name evidence="11" type="ORF">JGT27_16170</name>
</gene>
<keyword evidence="8" id="KW-1133">Transmembrane helix</keyword>
<evidence type="ECO:0000259" key="10">
    <source>
        <dbReference type="PROSITE" id="PS50885"/>
    </source>
</evidence>
<evidence type="ECO:0000256" key="2">
    <source>
        <dbReference type="ARBA" id="ARBA00004429"/>
    </source>
</evidence>
<evidence type="ECO:0000256" key="5">
    <source>
        <dbReference type="ARBA" id="ARBA00022679"/>
    </source>
</evidence>
<accession>A0A8I1FYS3</accession>
<dbReference type="Gene3D" id="3.30.565.10">
    <property type="entry name" value="Histidine kinase-like ATPase, C-terminal domain"/>
    <property type="match status" value="1"/>
</dbReference>
<comment type="subcellular location">
    <subcellularLocation>
        <location evidence="2">Cell inner membrane</location>
        <topology evidence="2">Multi-pass membrane protein</topology>
    </subcellularLocation>
</comment>
<dbReference type="PROSITE" id="PS50885">
    <property type="entry name" value="HAMP"/>
    <property type="match status" value="1"/>
</dbReference>
<dbReference type="InterPro" id="IPR005467">
    <property type="entry name" value="His_kinase_dom"/>
</dbReference>
<dbReference type="GO" id="GO:0005886">
    <property type="term" value="C:plasma membrane"/>
    <property type="evidence" value="ECO:0007669"/>
    <property type="project" value="UniProtKB-SubCell"/>
</dbReference>
<dbReference type="Gene3D" id="6.10.340.10">
    <property type="match status" value="1"/>
</dbReference>
<sequence length="395" mass="44556">MKMDQNRQKKEPGTLWSWICGRLISLAVGCIILIAFLMWLRFYVQNKWHEYRMPEDVRAELAVLIKNPRLNINRYHEIIDTWYGLSYSDPSMGVMDWLVLGALILFFIPVIVLITLKAARPISRHIGRLDRAARSVSEGGFGFKVPVPDILPLELQRLSENFNDMSVKLERYEKDLKKAHVTLAHELRSPLTAATGRLQGMIDGIFEPDEDQLKMVMRQLNELNRLVEDLHLLKLADAGQLNLDVMPVNLSDIVREKIAWITPSAKKVGVDIIHHQKQTITCMADPYRIGQVFLILMDNALRYAADGGVLDISYRSSSEAVVVVFKDSGPAVADNFLDSIFTPFVREDVSRSRHSGGSGLGLSIARAICEAHGGRLSAEKNKEKGLSFCITLPRH</sequence>
<keyword evidence="8" id="KW-0812">Transmembrane</keyword>
<feature type="domain" description="Histidine kinase" evidence="9">
    <location>
        <begin position="182"/>
        <end position="395"/>
    </location>
</feature>
<dbReference type="SUPFAM" id="SSF47384">
    <property type="entry name" value="Homodimeric domain of signal transducing histidine kinase"/>
    <property type="match status" value="1"/>
</dbReference>
<protein>
    <recommendedName>
        <fullName evidence="3">histidine kinase</fullName>
        <ecNumber evidence="3">2.7.13.3</ecNumber>
    </recommendedName>
</protein>
<dbReference type="PANTHER" id="PTHR45453:SF1">
    <property type="entry name" value="PHOSPHATE REGULON SENSOR PROTEIN PHOR"/>
    <property type="match status" value="1"/>
</dbReference>
<evidence type="ECO:0000256" key="7">
    <source>
        <dbReference type="ARBA" id="ARBA00023012"/>
    </source>
</evidence>
<dbReference type="PROSITE" id="PS50109">
    <property type="entry name" value="HIS_KIN"/>
    <property type="match status" value="1"/>
</dbReference>
<dbReference type="SUPFAM" id="SSF55874">
    <property type="entry name" value="ATPase domain of HSP90 chaperone/DNA topoisomerase II/histidine kinase"/>
    <property type="match status" value="1"/>
</dbReference>
<dbReference type="GO" id="GO:0004721">
    <property type="term" value="F:phosphoprotein phosphatase activity"/>
    <property type="evidence" value="ECO:0007669"/>
    <property type="project" value="TreeGrafter"/>
</dbReference>
<keyword evidence="7" id="KW-0902">Two-component regulatory system</keyword>
<reference evidence="11" key="1">
    <citation type="submission" date="2020-12" db="EMBL/GenBank/DDBJ databases">
        <title>Molecular epidemiology of VIM- metallo-b-lactamase-producing Enterobacter cloacae complex isolated in France between 2015 and 2018.</title>
        <authorList>
            <person name="Emeraud C."/>
            <person name="Petit C."/>
            <person name="Bonnin R."/>
            <person name="Naas T."/>
            <person name="Dortet L."/>
        </authorList>
    </citation>
    <scope>NUCLEOTIDE SEQUENCE</scope>
    <source>
        <strain evidence="11">170C2</strain>
    </source>
</reference>
<comment type="caution">
    <text evidence="11">The sequence shown here is derived from an EMBL/GenBank/DDBJ whole genome shotgun (WGS) entry which is preliminary data.</text>
</comment>
<keyword evidence="6" id="KW-0418">Kinase</keyword>
<name>A0A8I1FYS3_ENTAS</name>
<dbReference type="GO" id="GO:0016036">
    <property type="term" value="P:cellular response to phosphate starvation"/>
    <property type="evidence" value="ECO:0007669"/>
    <property type="project" value="TreeGrafter"/>
</dbReference>
<dbReference type="InterPro" id="IPR003661">
    <property type="entry name" value="HisK_dim/P_dom"/>
</dbReference>
<dbReference type="PANTHER" id="PTHR45453">
    <property type="entry name" value="PHOSPHATE REGULON SENSOR PROTEIN PHOR"/>
    <property type="match status" value="1"/>
</dbReference>
<feature type="transmembrane region" description="Helical" evidence="8">
    <location>
        <begin position="21"/>
        <end position="44"/>
    </location>
</feature>
<dbReference type="PRINTS" id="PR00344">
    <property type="entry name" value="BCTRLSENSOR"/>
</dbReference>
<dbReference type="Pfam" id="PF00512">
    <property type="entry name" value="HisKA"/>
    <property type="match status" value="1"/>
</dbReference>
<organism evidence="11 12">
    <name type="scientific">Enterobacter asburiae</name>
    <dbReference type="NCBI Taxonomy" id="61645"/>
    <lineage>
        <taxon>Bacteria</taxon>
        <taxon>Pseudomonadati</taxon>
        <taxon>Pseudomonadota</taxon>
        <taxon>Gammaproteobacteria</taxon>
        <taxon>Enterobacterales</taxon>
        <taxon>Enterobacteriaceae</taxon>
        <taxon>Enterobacter</taxon>
        <taxon>Enterobacter cloacae complex</taxon>
    </lineage>
</organism>
<keyword evidence="5" id="KW-0808">Transferase</keyword>
<dbReference type="Gene3D" id="1.10.287.130">
    <property type="match status" value="1"/>
</dbReference>
<evidence type="ECO:0000256" key="3">
    <source>
        <dbReference type="ARBA" id="ARBA00012438"/>
    </source>
</evidence>
<evidence type="ECO:0000256" key="4">
    <source>
        <dbReference type="ARBA" id="ARBA00022553"/>
    </source>
</evidence>
<dbReference type="CDD" id="cd06225">
    <property type="entry name" value="HAMP"/>
    <property type="match status" value="1"/>
</dbReference>
<proteinExistence type="predicted"/>
<dbReference type="SMART" id="SM00304">
    <property type="entry name" value="HAMP"/>
    <property type="match status" value="1"/>
</dbReference>
<comment type="catalytic activity">
    <reaction evidence="1">
        <text>ATP + protein L-histidine = ADP + protein N-phospho-L-histidine.</text>
        <dbReference type="EC" id="2.7.13.3"/>
    </reaction>
</comment>
<keyword evidence="4" id="KW-0597">Phosphoprotein</keyword>
<dbReference type="InterPro" id="IPR003660">
    <property type="entry name" value="HAMP_dom"/>
</dbReference>
<dbReference type="RefSeq" id="WP_152043876.1">
    <property type="nucleotide sequence ID" value="NZ_CP129497.1"/>
</dbReference>
<dbReference type="Proteomes" id="UP000641429">
    <property type="component" value="Unassembled WGS sequence"/>
</dbReference>
<evidence type="ECO:0000259" key="9">
    <source>
        <dbReference type="PROSITE" id="PS50109"/>
    </source>
</evidence>
<dbReference type="InterPro" id="IPR036890">
    <property type="entry name" value="HATPase_C_sf"/>
</dbReference>
<feature type="domain" description="HAMP" evidence="10">
    <location>
        <begin position="120"/>
        <end position="174"/>
    </location>
</feature>
<dbReference type="InterPro" id="IPR003594">
    <property type="entry name" value="HATPase_dom"/>
</dbReference>
<dbReference type="EC" id="2.7.13.3" evidence="3"/>
<dbReference type="InterPro" id="IPR050351">
    <property type="entry name" value="BphY/WalK/GraS-like"/>
</dbReference>
<dbReference type="CDD" id="cd00082">
    <property type="entry name" value="HisKA"/>
    <property type="match status" value="1"/>
</dbReference>
<dbReference type="GO" id="GO:0000155">
    <property type="term" value="F:phosphorelay sensor kinase activity"/>
    <property type="evidence" value="ECO:0007669"/>
    <property type="project" value="InterPro"/>
</dbReference>
<dbReference type="Pfam" id="PF00672">
    <property type="entry name" value="HAMP"/>
    <property type="match status" value="1"/>
</dbReference>
<dbReference type="SMART" id="SM00387">
    <property type="entry name" value="HATPase_c"/>
    <property type="match status" value="1"/>
</dbReference>
<dbReference type="InterPro" id="IPR036097">
    <property type="entry name" value="HisK_dim/P_sf"/>
</dbReference>
<evidence type="ECO:0000256" key="8">
    <source>
        <dbReference type="SAM" id="Phobius"/>
    </source>
</evidence>
<feature type="transmembrane region" description="Helical" evidence="8">
    <location>
        <begin position="97"/>
        <end position="116"/>
    </location>
</feature>
<evidence type="ECO:0000313" key="12">
    <source>
        <dbReference type="Proteomes" id="UP000641429"/>
    </source>
</evidence>
<dbReference type="AlphaFoldDB" id="A0A8I1FYS3"/>
<keyword evidence="8" id="KW-0472">Membrane</keyword>
<evidence type="ECO:0000256" key="6">
    <source>
        <dbReference type="ARBA" id="ARBA00022777"/>
    </source>
</evidence>
<dbReference type="EMBL" id="JAELXN010000058">
    <property type="protein sequence ID" value="MBJ6597229.1"/>
    <property type="molecule type" value="Genomic_DNA"/>
</dbReference>
<dbReference type="SMART" id="SM00388">
    <property type="entry name" value="HisKA"/>
    <property type="match status" value="1"/>
</dbReference>
<evidence type="ECO:0000256" key="1">
    <source>
        <dbReference type="ARBA" id="ARBA00000085"/>
    </source>
</evidence>
<dbReference type="Pfam" id="PF02518">
    <property type="entry name" value="HATPase_c"/>
    <property type="match status" value="1"/>
</dbReference>